<feature type="non-terminal residue" evidence="1">
    <location>
        <position position="1"/>
    </location>
</feature>
<gene>
    <name evidence="1" type="ORF">HAX54_027592</name>
</gene>
<organism evidence="1 2">
    <name type="scientific">Datura stramonium</name>
    <name type="common">Jimsonweed</name>
    <name type="synonym">Common thornapple</name>
    <dbReference type="NCBI Taxonomy" id="4076"/>
    <lineage>
        <taxon>Eukaryota</taxon>
        <taxon>Viridiplantae</taxon>
        <taxon>Streptophyta</taxon>
        <taxon>Embryophyta</taxon>
        <taxon>Tracheophyta</taxon>
        <taxon>Spermatophyta</taxon>
        <taxon>Magnoliopsida</taxon>
        <taxon>eudicotyledons</taxon>
        <taxon>Gunneridae</taxon>
        <taxon>Pentapetalae</taxon>
        <taxon>asterids</taxon>
        <taxon>lamiids</taxon>
        <taxon>Solanales</taxon>
        <taxon>Solanaceae</taxon>
        <taxon>Solanoideae</taxon>
        <taxon>Datureae</taxon>
        <taxon>Datura</taxon>
    </lineage>
</organism>
<dbReference type="Proteomes" id="UP000823775">
    <property type="component" value="Unassembled WGS sequence"/>
</dbReference>
<reference evidence="1 2" key="1">
    <citation type="journal article" date="2021" name="BMC Genomics">
        <title>Datura genome reveals duplications of psychoactive alkaloid biosynthetic genes and high mutation rate following tissue culture.</title>
        <authorList>
            <person name="Rajewski A."/>
            <person name="Carter-House D."/>
            <person name="Stajich J."/>
            <person name="Litt A."/>
        </authorList>
    </citation>
    <scope>NUCLEOTIDE SEQUENCE [LARGE SCALE GENOMIC DNA]</scope>
    <source>
        <strain evidence="1">AR-01</strain>
    </source>
</reference>
<name>A0ABS8V5W2_DATST</name>
<evidence type="ECO:0000313" key="2">
    <source>
        <dbReference type="Proteomes" id="UP000823775"/>
    </source>
</evidence>
<comment type="caution">
    <text evidence="1">The sequence shown here is derived from an EMBL/GenBank/DDBJ whole genome shotgun (WGS) entry which is preliminary data.</text>
</comment>
<dbReference type="EMBL" id="JACEIK010003356">
    <property type="protein sequence ID" value="MCD9641415.1"/>
    <property type="molecule type" value="Genomic_DNA"/>
</dbReference>
<evidence type="ECO:0000313" key="1">
    <source>
        <dbReference type="EMBL" id="MCD9641415.1"/>
    </source>
</evidence>
<proteinExistence type="predicted"/>
<sequence>RNHLVVDQLLDFVLKEVGYLIVGDFGMDFDKWVLEVVGNLVQGMHSVNYVVLNDRYFVEVTYKGLRRCSLDEFGQVCRLVSGLFLVTEYGTAIRYFGGDWDGNYRSCNIRMRMLPLSDLWYASILLVSQQFIELNVVNLSLGSTLLIRGLRSRKVMSVTLVSSLDVQSLGLESPEVQRFLYGKLQQPSPSIFLRM</sequence>
<protein>
    <submittedName>
        <fullName evidence="1">Uncharacterized protein</fullName>
    </submittedName>
</protein>
<keyword evidence="2" id="KW-1185">Reference proteome</keyword>
<accession>A0ABS8V5W2</accession>